<feature type="transmembrane region" description="Helical" evidence="1">
    <location>
        <begin position="28"/>
        <end position="51"/>
    </location>
</feature>
<evidence type="ECO:0000256" key="1">
    <source>
        <dbReference type="SAM" id="Phobius"/>
    </source>
</evidence>
<gene>
    <name evidence="2" type="ORF">METZ01_LOCUS308425</name>
</gene>
<sequence length="337" mass="36744">MFRIFARGGVYFISDTTPIVVKTGYTTLIFIGNTLFNFAAPMALVVLAFIAAEAWMKRPDPTYTMLAGAIVIIVSVGLVMMIGMSAASLSTAYYTASSLILVSVFVLAGHRGVGLAVTSFILLTGLSYLAIYSFKGFGSIEFAESGIRSSSLLWLGEWMSVIAFIALVPLLIGRRGYLDRRSVVVASVASFLVFGMAFTRADSIPLIANWAFGLTLALPYFSYVAALWVMVALVMNRLRRGEPILAVGILLVMLGHRSIPLTYFNDLVLVGLLLTAMYSKPVVSSRSIESEPNGTSHGRVHNVMKNMLKRRSILVIFGRTSDVRLRKKLMGNKPSVN</sequence>
<keyword evidence="1" id="KW-0812">Transmembrane</keyword>
<feature type="transmembrane region" description="Helical" evidence="1">
    <location>
        <begin position="152"/>
        <end position="171"/>
    </location>
</feature>
<feature type="transmembrane region" description="Helical" evidence="1">
    <location>
        <begin position="91"/>
        <end position="108"/>
    </location>
</feature>
<accession>A0A382N7Q9</accession>
<feature type="transmembrane region" description="Helical" evidence="1">
    <location>
        <begin position="63"/>
        <end position="85"/>
    </location>
</feature>
<keyword evidence="1" id="KW-1133">Transmembrane helix</keyword>
<reference evidence="2" key="1">
    <citation type="submission" date="2018-05" db="EMBL/GenBank/DDBJ databases">
        <authorList>
            <person name="Lanie J.A."/>
            <person name="Ng W.-L."/>
            <person name="Kazmierczak K.M."/>
            <person name="Andrzejewski T.M."/>
            <person name="Davidsen T.M."/>
            <person name="Wayne K.J."/>
            <person name="Tettelin H."/>
            <person name="Glass J.I."/>
            <person name="Rusch D."/>
            <person name="Podicherti R."/>
            <person name="Tsui H.-C.T."/>
            <person name="Winkler M.E."/>
        </authorList>
    </citation>
    <scope>NUCLEOTIDE SEQUENCE</scope>
</reference>
<feature type="transmembrane region" description="Helical" evidence="1">
    <location>
        <begin position="207"/>
        <end position="231"/>
    </location>
</feature>
<keyword evidence="1" id="KW-0472">Membrane</keyword>
<name>A0A382N7Q9_9ZZZZ</name>
<feature type="transmembrane region" description="Helical" evidence="1">
    <location>
        <begin position="115"/>
        <end position="132"/>
    </location>
</feature>
<organism evidence="2">
    <name type="scientific">marine metagenome</name>
    <dbReference type="NCBI Taxonomy" id="408172"/>
    <lineage>
        <taxon>unclassified sequences</taxon>
        <taxon>metagenomes</taxon>
        <taxon>ecological metagenomes</taxon>
    </lineage>
</organism>
<feature type="transmembrane region" description="Helical" evidence="1">
    <location>
        <begin position="183"/>
        <end position="201"/>
    </location>
</feature>
<dbReference type="AlphaFoldDB" id="A0A382N7Q9"/>
<protein>
    <submittedName>
        <fullName evidence="2">Uncharacterized protein</fullName>
    </submittedName>
</protein>
<dbReference type="EMBL" id="UINC01097668">
    <property type="protein sequence ID" value="SVC55571.1"/>
    <property type="molecule type" value="Genomic_DNA"/>
</dbReference>
<proteinExistence type="predicted"/>
<evidence type="ECO:0000313" key="2">
    <source>
        <dbReference type="EMBL" id="SVC55571.1"/>
    </source>
</evidence>